<dbReference type="SMART" id="SM00342">
    <property type="entry name" value="HTH_ARAC"/>
    <property type="match status" value="1"/>
</dbReference>
<dbReference type="PANTHER" id="PTHR43280:SF27">
    <property type="entry name" value="TRANSCRIPTIONAL REGULATOR MTLR"/>
    <property type="match status" value="1"/>
</dbReference>
<evidence type="ECO:0000259" key="4">
    <source>
        <dbReference type="PROSITE" id="PS01124"/>
    </source>
</evidence>
<dbReference type="PROSITE" id="PS00041">
    <property type="entry name" value="HTH_ARAC_FAMILY_1"/>
    <property type="match status" value="1"/>
</dbReference>
<dbReference type="InterPro" id="IPR014710">
    <property type="entry name" value="RmlC-like_jellyroll"/>
</dbReference>
<keyword evidence="2" id="KW-0238">DNA-binding</keyword>
<dbReference type="InterPro" id="IPR013096">
    <property type="entry name" value="Cupin_2"/>
</dbReference>
<dbReference type="InterPro" id="IPR018060">
    <property type="entry name" value="HTH_AraC"/>
</dbReference>
<reference evidence="5 6" key="1">
    <citation type="submission" date="2020-04" db="EMBL/GenBank/DDBJ databases">
        <authorList>
            <person name="Yoon J."/>
        </authorList>
    </citation>
    <scope>NUCLEOTIDE SEQUENCE [LARGE SCALE GENOMIC DNA]</scope>
    <source>
        <strain evidence="5 6">DJ-13</strain>
    </source>
</reference>
<evidence type="ECO:0000256" key="3">
    <source>
        <dbReference type="ARBA" id="ARBA00023163"/>
    </source>
</evidence>
<evidence type="ECO:0000256" key="2">
    <source>
        <dbReference type="ARBA" id="ARBA00023125"/>
    </source>
</evidence>
<proteinExistence type="predicted"/>
<dbReference type="SUPFAM" id="SSF46689">
    <property type="entry name" value="Homeodomain-like"/>
    <property type="match status" value="2"/>
</dbReference>
<dbReference type="Pfam" id="PF07883">
    <property type="entry name" value="Cupin_2"/>
    <property type="match status" value="1"/>
</dbReference>
<sequence length="282" mass="32682">MKILPFTIPKPKNENLIVQVDEGNRFYSKLHQHQEIQLSLILSGDGRLIAGNTVTDYAPGDFFAIGGNLPHLFQSGENETKSKMISMFFLKDCFGKDFFLSKEMKGVQPIFDYLQYGIKLKSDDKLKMLFDNLTKKDEFEVFITLLQLLKQMMHSKKEVLNEKGFVYSISSNHGERLQEVIDYTLHNFTSNLTLEKVAEKIHMGKISFCRFFKQRTNKTYFQFLSEVRINHACQLLRVNSELSIAEVALASGYESISNFNRQFKQLQKVNPSSFRKHSQSKF</sequence>
<dbReference type="SUPFAM" id="SSF51182">
    <property type="entry name" value="RmlC-like cupins"/>
    <property type="match status" value="1"/>
</dbReference>
<comment type="caution">
    <text evidence="5">The sequence shown here is derived from an EMBL/GenBank/DDBJ whole genome shotgun (WGS) entry which is preliminary data.</text>
</comment>
<protein>
    <submittedName>
        <fullName evidence="5">Helix-turn-helix transcriptional regulator</fullName>
    </submittedName>
</protein>
<dbReference type="PANTHER" id="PTHR43280">
    <property type="entry name" value="ARAC-FAMILY TRANSCRIPTIONAL REGULATOR"/>
    <property type="match status" value="1"/>
</dbReference>
<dbReference type="Gene3D" id="2.60.120.10">
    <property type="entry name" value="Jelly Rolls"/>
    <property type="match status" value="1"/>
</dbReference>
<feature type="domain" description="HTH araC/xylS-type" evidence="4">
    <location>
        <begin position="178"/>
        <end position="277"/>
    </location>
</feature>
<evidence type="ECO:0000256" key="1">
    <source>
        <dbReference type="ARBA" id="ARBA00023015"/>
    </source>
</evidence>
<dbReference type="EMBL" id="JAAWWL010000002">
    <property type="protein sequence ID" value="NKI32092.1"/>
    <property type="molecule type" value="Genomic_DNA"/>
</dbReference>
<keyword evidence="1" id="KW-0805">Transcription regulation</keyword>
<dbReference type="RefSeq" id="WP_168552316.1">
    <property type="nucleotide sequence ID" value="NZ_JAAWWL010000002.1"/>
</dbReference>
<keyword evidence="3" id="KW-0804">Transcription</keyword>
<dbReference type="Gene3D" id="1.10.10.60">
    <property type="entry name" value="Homeodomain-like"/>
    <property type="match status" value="2"/>
</dbReference>
<dbReference type="InterPro" id="IPR018062">
    <property type="entry name" value="HTH_AraC-typ_CS"/>
</dbReference>
<evidence type="ECO:0000313" key="5">
    <source>
        <dbReference type="EMBL" id="NKI32092.1"/>
    </source>
</evidence>
<dbReference type="InterPro" id="IPR009057">
    <property type="entry name" value="Homeodomain-like_sf"/>
</dbReference>
<gene>
    <name evidence="5" type="ORF">HCU67_09085</name>
</gene>
<keyword evidence="6" id="KW-1185">Reference proteome</keyword>
<dbReference type="PROSITE" id="PS01124">
    <property type="entry name" value="HTH_ARAC_FAMILY_2"/>
    <property type="match status" value="1"/>
</dbReference>
<dbReference type="Pfam" id="PF12833">
    <property type="entry name" value="HTH_18"/>
    <property type="match status" value="1"/>
</dbReference>
<dbReference type="Proteomes" id="UP000718451">
    <property type="component" value="Unassembled WGS sequence"/>
</dbReference>
<name>A0ABX1GQ94_9FLAO</name>
<evidence type="ECO:0000313" key="6">
    <source>
        <dbReference type="Proteomes" id="UP000718451"/>
    </source>
</evidence>
<dbReference type="InterPro" id="IPR011051">
    <property type="entry name" value="RmlC_Cupin_sf"/>
</dbReference>
<accession>A0ABX1GQ94</accession>
<organism evidence="5 6">
    <name type="scientific">Croceivirga thetidis</name>
    <dbReference type="NCBI Taxonomy" id="2721623"/>
    <lineage>
        <taxon>Bacteria</taxon>
        <taxon>Pseudomonadati</taxon>
        <taxon>Bacteroidota</taxon>
        <taxon>Flavobacteriia</taxon>
        <taxon>Flavobacteriales</taxon>
        <taxon>Flavobacteriaceae</taxon>
        <taxon>Croceivirga</taxon>
    </lineage>
</organism>